<dbReference type="NCBIfam" id="TIGR00350">
    <property type="entry name" value="lytR_cpsA_psr"/>
    <property type="match status" value="1"/>
</dbReference>
<feature type="region of interest" description="Disordered" evidence="2">
    <location>
        <begin position="450"/>
        <end position="541"/>
    </location>
</feature>
<keyword evidence="6" id="KW-1185">Reference proteome</keyword>
<accession>A0A1H1XFI8</accession>
<keyword evidence="3" id="KW-1133">Transmembrane helix</keyword>
<feature type="transmembrane region" description="Helical" evidence="3">
    <location>
        <begin position="135"/>
        <end position="159"/>
    </location>
</feature>
<evidence type="ECO:0000256" key="1">
    <source>
        <dbReference type="ARBA" id="ARBA00006068"/>
    </source>
</evidence>
<dbReference type="PANTHER" id="PTHR33392:SF6">
    <property type="entry name" value="POLYISOPRENYL-TEICHOIC ACID--PEPTIDOGLYCAN TEICHOIC ACID TRANSFERASE TAGU"/>
    <property type="match status" value="1"/>
</dbReference>
<dbReference type="Gene3D" id="3.40.630.190">
    <property type="entry name" value="LCP protein"/>
    <property type="match status" value="1"/>
</dbReference>
<name>A0A1H1XFI8_9ACTN</name>
<evidence type="ECO:0000313" key="5">
    <source>
        <dbReference type="EMBL" id="SDT07910.1"/>
    </source>
</evidence>
<evidence type="ECO:0000259" key="4">
    <source>
        <dbReference type="Pfam" id="PF03816"/>
    </source>
</evidence>
<comment type="similarity">
    <text evidence="1">Belongs to the LytR/CpsA/Psr (LCP) family.</text>
</comment>
<sequence>MTSATLPPRRDPSTTDPERSPAVSVQRRSETIKLRRGLTFLFMTLVLPGSAQMAAGNKRVGRIALRTWAVLVGLVLVSALLALIWRGAFITLFSSSVPLRMLQGVLVLVGICWALLMIDAWRISRPPELARNHRLGFAMLSTALVFLVTGAMFASASIVSSQRDFMASVFAGGGDSAVKAGRINVLLLGGDAGKDRVGLRPDSMTVASIDVESGRTVLFSLPRNMEDVPFPDSSPLHKKFPDGYGCADHTCMLNAVYTYAMQHKDLYPGVRNPGAQATKEAAEGATGLKINYYAMVDLKGFQKLIDAVGGVTLTVNSRLPIGGQTPGEKVKHYIEPGKQHMDGYHALWYARSRHADSDYARMARQKCVMNAMLNQLDPVTVLTKFNNIAKAGKQVMETDVPPSEINRLIELAQQAKKTKIASVSFVPPLVYPGSPDFAAMHRITAESVDKATDEGAAKAKAEKQAKKKAAQEAKERAKQQGQEGQQQEGQQQKGDSSGTDTTDAPKSTDAQPTDSGASSPASKKDAPKKEAGAELDSVCSA</sequence>
<reference evidence="5 6" key="1">
    <citation type="submission" date="2016-10" db="EMBL/GenBank/DDBJ databases">
        <authorList>
            <person name="de Groot N.N."/>
        </authorList>
    </citation>
    <scope>NUCLEOTIDE SEQUENCE [LARGE SCALE GENOMIC DNA]</scope>
    <source>
        <strain evidence="5 6">DSM 21800</strain>
    </source>
</reference>
<feature type="compositionally biased region" description="Low complexity" evidence="2">
    <location>
        <begin position="479"/>
        <end position="494"/>
    </location>
</feature>
<feature type="region of interest" description="Disordered" evidence="2">
    <location>
        <begin position="1"/>
        <end position="22"/>
    </location>
</feature>
<feature type="compositionally biased region" description="Polar residues" evidence="2">
    <location>
        <begin position="495"/>
        <end position="513"/>
    </location>
</feature>
<dbReference type="STRING" id="630515.SAMN04489812_4060"/>
<feature type="domain" description="Cell envelope-related transcriptional attenuator" evidence="4">
    <location>
        <begin position="200"/>
        <end position="376"/>
    </location>
</feature>
<protein>
    <submittedName>
        <fullName evidence="5">Cell envelope-related function transcriptional attenuator common domain-containing protein</fullName>
    </submittedName>
</protein>
<feature type="transmembrane region" description="Helical" evidence="3">
    <location>
        <begin position="68"/>
        <end position="89"/>
    </location>
</feature>
<dbReference type="Pfam" id="PF03816">
    <property type="entry name" value="LytR_cpsA_psr"/>
    <property type="match status" value="1"/>
</dbReference>
<evidence type="ECO:0000256" key="3">
    <source>
        <dbReference type="SAM" id="Phobius"/>
    </source>
</evidence>
<dbReference type="PANTHER" id="PTHR33392">
    <property type="entry name" value="POLYISOPRENYL-TEICHOIC ACID--PEPTIDOGLYCAN TEICHOIC ACID TRANSFERASE TAGU"/>
    <property type="match status" value="1"/>
</dbReference>
<feature type="transmembrane region" description="Helical" evidence="3">
    <location>
        <begin position="101"/>
        <end position="123"/>
    </location>
</feature>
<dbReference type="InterPro" id="IPR004474">
    <property type="entry name" value="LytR_CpsA_psr"/>
</dbReference>
<feature type="compositionally biased region" description="Basic and acidic residues" evidence="2">
    <location>
        <begin position="450"/>
        <end position="478"/>
    </location>
</feature>
<proteinExistence type="inferred from homology"/>
<gene>
    <name evidence="5" type="ORF">SAMN04489812_4060</name>
</gene>
<organism evidence="5 6">
    <name type="scientific">Microlunatus soli</name>
    <dbReference type="NCBI Taxonomy" id="630515"/>
    <lineage>
        <taxon>Bacteria</taxon>
        <taxon>Bacillati</taxon>
        <taxon>Actinomycetota</taxon>
        <taxon>Actinomycetes</taxon>
        <taxon>Propionibacteriales</taxon>
        <taxon>Propionibacteriaceae</taxon>
        <taxon>Microlunatus</taxon>
    </lineage>
</organism>
<evidence type="ECO:0000313" key="6">
    <source>
        <dbReference type="Proteomes" id="UP000199103"/>
    </source>
</evidence>
<dbReference type="EMBL" id="LT629772">
    <property type="protein sequence ID" value="SDT07910.1"/>
    <property type="molecule type" value="Genomic_DNA"/>
</dbReference>
<evidence type="ECO:0000256" key="2">
    <source>
        <dbReference type="SAM" id="MobiDB-lite"/>
    </source>
</evidence>
<feature type="compositionally biased region" description="Basic and acidic residues" evidence="2">
    <location>
        <begin position="522"/>
        <end position="532"/>
    </location>
</feature>
<dbReference type="Proteomes" id="UP000199103">
    <property type="component" value="Chromosome I"/>
</dbReference>
<feature type="compositionally biased region" description="Basic and acidic residues" evidence="2">
    <location>
        <begin position="8"/>
        <end position="19"/>
    </location>
</feature>
<keyword evidence="3" id="KW-0472">Membrane</keyword>
<keyword evidence="3" id="KW-0812">Transmembrane</keyword>
<dbReference type="AlphaFoldDB" id="A0A1H1XFI8"/>
<dbReference type="InterPro" id="IPR050922">
    <property type="entry name" value="LytR/CpsA/Psr_CW_biosynth"/>
</dbReference>